<dbReference type="AlphaFoldDB" id="A0A840PNZ5"/>
<dbReference type="Proteomes" id="UP000578449">
    <property type="component" value="Unassembled WGS sequence"/>
</dbReference>
<gene>
    <name evidence="2" type="ORF">HNP84_010355</name>
</gene>
<comment type="caution">
    <text evidence="2">The sequence shown here is derived from an EMBL/GenBank/DDBJ whole genome shotgun (WGS) entry which is preliminary data.</text>
</comment>
<keyword evidence="3" id="KW-1185">Reference proteome</keyword>
<evidence type="ECO:0000313" key="2">
    <source>
        <dbReference type="EMBL" id="MBB5140586.1"/>
    </source>
</evidence>
<evidence type="ECO:0000256" key="1">
    <source>
        <dbReference type="SAM" id="MobiDB-lite"/>
    </source>
</evidence>
<organism evidence="2 3">
    <name type="scientific">Thermocatellispora tengchongensis</name>
    <dbReference type="NCBI Taxonomy" id="1073253"/>
    <lineage>
        <taxon>Bacteria</taxon>
        <taxon>Bacillati</taxon>
        <taxon>Actinomycetota</taxon>
        <taxon>Actinomycetes</taxon>
        <taxon>Streptosporangiales</taxon>
        <taxon>Streptosporangiaceae</taxon>
        <taxon>Thermocatellispora</taxon>
    </lineage>
</organism>
<sequence length="38" mass="4196">MRPPGGTTPRPLIVGATEPAGMRAPDAERIVRDRRLKR</sequence>
<proteinExistence type="predicted"/>
<name>A0A840PNZ5_9ACTN</name>
<accession>A0A840PNZ5</accession>
<feature type="compositionally biased region" description="Basic and acidic residues" evidence="1">
    <location>
        <begin position="25"/>
        <end position="38"/>
    </location>
</feature>
<dbReference type="EMBL" id="JACHGN010000050">
    <property type="protein sequence ID" value="MBB5140586.1"/>
    <property type="molecule type" value="Genomic_DNA"/>
</dbReference>
<protein>
    <submittedName>
        <fullName evidence="2">Uncharacterized protein</fullName>
    </submittedName>
</protein>
<reference evidence="2 3" key="1">
    <citation type="submission" date="2020-08" db="EMBL/GenBank/DDBJ databases">
        <title>Genomic Encyclopedia of Type Strains, Phase IV (KMG-IV): sequencing the most valuable type-strain genomes for metagenomic binning, comparative biology and taxonomic classification.</title>
        <authorList>
            <person name="Goeker M."/>
        </authorList>
    </citation>
    <scope>NUCLEOTIDE SEQUENCE [LARGE SCALE GENOMIC DNA]</scope>
    <source>
        <strain evidence="2 3">DSM 45615</strain>
    </source>
</reference>
<feature type="region of interest" description="Disordered" evidence="1">
    <location>
        <begin position="1"/>
        <end position="38"/>
    </location>
</feature>
<evidence type="ECO:0000313" key="3">
    <source>
        <dbReference type="Proteomes" id="UP000578449"/>
    </source>
</evidence>